<dbReference type="EMBL" id="SRLO01000280">
    <property type="protein sequence ID" value="TNN63064.1"/>
    <property type="molecule type" value="Genomic_DNA"/>
</dbReference>
<name>A0A4Z2HDT6_9TELE</name>
<comment type="caution">
    <text evidence="2">The sequence shown here is derived from an EMBL/GenBank/DDBJ whole genome shotgun (WGS) entry which is preliminary data.</text>
</comment>
<reference evidence="2 3" key="1">
    <citation type="submission" date="2019-03" db="EMBL/GenBank/DDBJ databases">
        <title>First draft genome of Liparis tanakae, snailfish: a comprehensive survey of snailfish specific genes.</title>
        <authorList>
            <person name="Kim W."/>
            <person name="Song I."/>
            <person name="Jeong J.-H."/>
            <person name="Kim D."/>
            <person name="Kim S."/>
            <person name="Ryu S."/>
            <person name="Song J.Y."/>
            <person name="Lee S.K."/>
        </authorList>
    </citation>
    <scope>NUCLEOTIDE SEQUENCE [LARGE SCALE GENOMIC DNA]</scope>
    <source>
        <tissue evidence="2">Muscle</tissue>
    </source>
</reference>
<keyword evidence="3" id="KW-1185">Reference proteome</keyword>
<protein>
    <submittedName>
        <fullName evidence="2">Uncharacterized protein</fullName>
    </submittedName>
</protein>
<feature type="region of interest" description="Disordered" evidence="1">
    <location>
        <begin position="37"/>
        <end position="71"/>
    </location>
</feature>
<gene>
    <name evidence="2" type="ORF">EYF80_026680</name>
</gene>
<dbReference type="AlphaFoldDB" id="A0A4Z2HDT6"/>
<evidence type="ECO:0000313" key="2">
    <source>
        <dbReference type="EMBL" id="TNN63064.1"/>
    </source>
</evidence>
<sequence length="71" mass="8208">MDEGPMPWKIPARKLLHRSPLSEAFVLVWLRELERKNPSTTSPNRVSPTSSRRNFWPTPAHLDPFPLGTEM</sequence>
<accession>A0A4Z2HDT6</accession>
<organism evidence="2 3">
    <name type="scientific">Liparis tanakae</name>
    <name type="common">Tanaka's snailfish</name>
    <dbReference type="NCBI Taxonomy" id="230148"/>
    <lineage>
        <taxon>Eukaryota</taxon>
        <taxon>Metazoa</taxon>
        <taxon>Chordata</taxon>
        <taxon>Craniata</taxon>
        <taxon>Vertebrata</taxon>
        <taxon>Euteleostomi</taxon>
        <taxon>Actinopterygii</taxon>
        <taxon>Neopterygii</taxon>
        <taxon>Teleostei</taxon>
        <taxon>Neoteleostei</taxon>
        <taxon>Acanthomorphata</taxon>
        <taxon>Eupercaria</taxon>
        <taxon>Perciformes</taxon>
        <taxon>Cottioidei</taxon>
        <taxon>Cottales</taxon>
        <taxon>Liparidae</taxon>
        <taxon>Liparis</taxon>
    </lineage>
</organism>
<evidence type="ECO:0000256" key="1">
    <source>
        <dbReference type="SAM" id="MobiDB-lite"/>
    </source>
</evidence>
<proteinExistence type="predicted"/>
<feature type="compositionally biased region" description="Polar residues" evidence="1">
    <location>
        <begin position="38"/>
        <end position="53"/>
    </location>
</feature>
<evidence type="ECO:0000313" key="3">
    <source>
        <dbReference type="Proteomes" id="UP000314294"/>
    </source>
</evidence>
<dbReference type="Proteomes" id="UP000314294">
    <property type="component" value="Unassembled WGS sequence"/>
</dbReference>